<dbReference type="EMBL" id="CACVAX010000042">
    <property type="protein sequence ID" value="CAA6815051.1"/>
    <property type="molecule type" value="Genomic_DNA"/>
</dbReference>
<accession>A0A6S6T2P1</accession>
<evidence type="ECO:0000313" key="10">
    <source>
        <dbReference type="EMBL" id="CAA6815051.1"/>
    </source>
</evidence>
<keyword evidence="9" id="KW-0732">Signal</keyword>
<reference evidence="10" key="1">
    <citation type="submission" date="2020-01" db="EMBL/GenBank/DDBJ databases">
        <authorList>
            <person name="Meier V. D."/>
            <person name="Meier V D."/>
        </authorList>
    </citation>
    <scope>NUCLEOTIDE SEQUENCE</scope>
    <source>
        <strain evidence="10">HLG_WM_MAG_04</strain>
    </source>
</reference>
<feature type="signal peptide" evidence="9">
    <location>
        <begin position="1"/>
        <end position="19"/>
    </location>
</feature>
<keyword evidence="4" id="KW-0677">Repeat</keyword>
<dbReference type="SMART" id="SM00671">
    <property type="entry name" value="SEL1"/>
    <property type="match status" value="1"/>
</dbReference>
<evidence type="ECO:0000256" key="5">
    <source>
        <dbReference type="ARBA" id="ARBA00022801"/>
    </source>
</evidence>
<dbReference type="Pfam" id="PF08238">
    <property type="entry name" value="Sel1"/>
    <property type="match status" value="1"/>
</dbReference>
<dbReference type="SUPFAM" id="SSF81901">
    <property type="entry name" value="HCP-like"/>
    <property type="match status" value="1"/>
</dbReference>
<dbReference type="Gene3D" id="1.25.40.10">
    <property type="entry name" value="Tetratricopeptide repeat domain"/>
    <property type="match status" value="1"/>
</dbReference>
<gene>
    <name evidence="10" type="ORF">HELGO_WM21705</name>
</gene>
<evidence type="ECO:0000256" key="3">
    <source>
        <dbReference type="ARBA" id="ARBA00012865"/>
    </source>
</evidence>
<dbReference type="PANTHER" id="PTHR13891">
    <property type="entry name" value="CYTOCHROME C OXIDASE ASSEMBLY FACTOR 7"/>
    <property type="match status" value="1"/>
</dbReference>
<comment type="catalytic activity">
    <reaction evidence="1">
        <text>a beta-lactam + H2O = a substituted beta-amino acid</text>
        <dbReference type="Rhea" id="RHEA:20401"/>
        <dbReference type="ChEBI" id="CHEBI:15377"/>
        <dbReference type="ChEBI" id="CHEBI:35627"/>
        <dbReference type="ChEBI" id="CHEBI:140347"/>
        <dbReference type="EC" id="3.5.2.6"/>
    </reaction>
</comment>
<keyword evidence="8" id="KW-0046">Antibiotic resistance</keyword>
<evidence type="ECO:0000256" key="2">
    <source>
        <dbReference type="ARBA" id="ARBA00008486"/>
    </source>
</evidence>
<sequence length="105" mass="11593">MKKIIILMLVSLTFLTANNDNNESNRSCGSIEVKGCFDSNFMSKLLTTVCEKGKMEACYNLGLMYAQGEGITKNKAKAIELFQKACDGGIEEGCENYKILTTCEE</sequence>
<dbReference type="EC" id="3.5.2.6" evidence="3"/>
<evidence type="ECO:0000256" key="1">
    <source>
        <dbReference type="ARBA" id="ARBA00001526"/>
    </source>
</evidence>
<organism evidence="10">
    <name type="scientific">uncultured Sulfurovum sp</name>
    <dbReference type="NCBI Taxonomy" id="269237"/>
    <lineage>
        <taxon>Bacteria</taxon>
        <taxon>Pseudomonadati</taxon>
        <taxon>Campylobacterota</taxon>
        <taxon>Epsilonproteobacteria</taxon>
        <taxon>Campylobacterales</taxon>
        <taxon>Sulfurovaceae</taxon>
        <taxon>Sulfurovum</taxon>
        <taxon>environmental samples</taxon>
    </lineage>
</organism>
<keyword evidence="7" id="KW-1015">Disulfide bond</keyword>
<evidence type="ECO:0000256" key="7">
    <source>
        <dbReference type="ARBA" id="ARBA00023157"/>
    </source>
</evidence>
<proteinExistence type="inferred from homology"/>
<evidence type="ECO:0000256" key="8">
    <source>
        <dbReference type="ARBA" id="ARBA00023251"/>
    </source>
</evidence>
<feature type="chain" id="PRO_5039924395" description="beta-lactamase" evidence="9">
    <location>
        <begin position="20"/>
        <end position="105"/>
    </location>
</feature>
<comment type="similarity">
    <text evidence="2">Belongs to the hcp beta-lactamase family.</text>
</comment>
<dbReference type="InterPro" id="IPR006597">
    <property type="entry name" value="Sel1-like"/>
</dbReference>
<keyword evidence="5" id="KW-0378">Hydrolase</keyword>
<dbReference type="GO" id="GO:0008800">
    <property type="term" value="F:beta-lactamase activity"/>
    <property type="evidence" value="ECO:0007669"/>
    <property type="project" value="UniProtKB-EC"/>
</dbReference>
<dbReference type="InterPro" id="IPR011990">
    <property type="entry name" value="TPR-like_helical_dom_sf"/>
</dbReference>
<keyword evidence="6" id="KW-0802">TPR repeat</keyword>
<name>A0A6S6T2P1_9BACT</name>
<evidence type="ECO:0000256" key="9">
    <source>
        <dbReference type="SAM" id="SignalP"/>
    </source>
</evidence>
<dbReference type="PANTHER" id="PTHR13891:SF1">
    <property type="entry name" value="CYTOCHROME C OXIDASE ASSEMBLY FACTOR 7"/>
    <property type="match status" value="1"/>
</dbReference>
<dbReference type="GO" id="GO:0046677">
    <property type="term" value="P:response to antibiotic"/>
    <property type="evidence" value="ECO:0007669"/>
    <property type="project" value="UniProtKB-KW"/>
</dbReference>
<evidence type="ECO:0000256" key="6">
    <source>
        <dbReference type="ARBA" id="ARBA00022803"/>
    </source>
</evidence>
<dbReference type="AlphaFoldDB" id="A0A6S6T2P1"/>
<evidence type="ECO:0000256" key="4">
    <source>
        <dbReference type="ARBA" id="ARBA00022737"/>
    </source>
</evidence>
<protein>
    <recommendedName>
        <fullName evidence="3">beta-lactamase</fullName>
        <ecNumber evidence="3">3.5.2.6</ecNumber>
    </recommendedName>
</protein>
<dbReference type="InterPro" id="IPR040239">
    <property type="entry name" value="HcpB-like"/>
</dbReference>